<evidence type="ECO:0000256" key="8">
    <source>
        <dbReference type="RuleBase" id="RU003627"/>
    </source>
</evidence>
<dbReference type="GO" id="GO:0009507">
    <property type="term" value="C:chloroplast"/>
    <property type="evidence" value="ECO:0007669"/>
    <property type="project" value="UniProtKB-SubCell"/>
</dbReference>
<protein>
    <recommendedName>
        <fullName evidence="7">Ribulose bisphosphate carboxylase small subunit, chloroplastic</fullName>
        <shortName evidence="7">RuBisCO small subunit</shortName>
    </recommendedName>
</protein>
<keyword evidence="5 7" id="KW-0601">Photorespiration</keyword>
<feature type="domain" description="Ribulose bisphosphate carboxylase small subunit" evidence="9">
    <location>
        <begin position="58"/>
        <end position="173"/>
    </location>
</feature>
<dbReference type="InterPro" id="IPR024681">
    <property type="entry name" value="RuBisCO_ssu"/>
</dbReference>
<evidence type="ECO:0000256" key="1">
    <source>
        <dbReference type="ARBA" id="ARBA00022528"/>
    </source>
</evidence>
<evidence type="ECO:0000256" key="5">
    <source>
        <dbReference type="ARBA" id="ARBA00023238"/>
    </source>
</evidence>
<keyword evidence="4 7" id="KW-0934">Plastid</keyword>
<dbReference type="GO" id="GO:0016984">
    <property type="term" value="F:ribulose-bisphosphate carboxylase activity"/>
    <property type="evidence" value="ECO:0007669"/>
    <property type="project" value="UniProtKB-UniRule"/>
</dbReference>
<comment type="similarity">
    <text evidence="7 8">Belongs to the RuBisCO small chain family.</text>
</comment>
<keyword evidence="1 7" id="KW-0150">Chloroplast</keyword>
<gene>
    <name evidence="7" type="primary">RBCS</name>
</gene>
<keyword evidence="3 7" id="KW-0113">Calvin cycle</keyword>
<keyword evidence="2 7" id="KW-0602">Photosynthesis</keyword>
<dbReference type="InterPro" id="IPR036385">
    <property type="entry name" value="RuBisCO_ssu_sf"/>
</dbReference>
<dbReference type="SUPFAM" id="SSF55239">
    <property type="entry name" value="RuBisCO, small subunit"/>
    <property type="match status" value="1"/>
</dbReference>
<dbReference type="GO" id="GO:0019253">
    <property type="term" value="P:reductive pentose-phosphate cycle"/>
    <property type="evidence" value="ECO:0007669"/>
    <property type="project" value="UniProtKB-UniRule"/>
</dbReference>
<dbReference type="CDD" id="cd03527">
    <property type="entry name" value="RuBisCO_small"/>
    <property type="match status" value="1"/>
</dbReference>
<dbReference type="AlphaFoldDB" id="A0A0D6R8I3"/>
<dbReference type="InterPro" id="IPR000894">
    <property type="entry name" value="RuBisCO_ssu_dom"/>
</dbReference>
<name>A0A0D6R8I3_ARACU</name>
<evidence type="ECO:0000256" key="6">
    <source>
        <dbReference type="ARBA" id="ARBA00023300"/>
    </source>
</evidence>
<keyword evidence="6 7" id="KW-0120">Carbon dioxide fixation</keyword>
<dbReference type="EMBL" id="GCKF01010697">
    <property type="protein sequence ID" value="JAG99051.1"/>
    <property type="molecule type" value="Transcribed_RNA"/>
</dbReference>
<evidence type="ECO:0000313" key="10">
    <source>
        <dbReference type="EMBL" id="JAG99051.1"/>
    </source>
</evidence>
<comment type="miscellaneous">
    <text evidence="7">The basic functional RuBisCO is composed of a large chain homodimer in a 'head-to-tail' conformation. In form I RuBisCO this homodimer is arranged in a barrel-like tetramer with the small subunits forming a tetrameric 'cap' on each end of the 'barrel'.</text>
</comment>
<dbReference type="HAMAP" id="MF_00859">
    <property type="entry name" value="RuBisCO_S_bact"/>
    <property type="match status" value="1"/>
</dbReference>
<accession>A0A0D6R8I3</accession>
<dbReference type="SMART" id="SM00961">
    <property type="entry name" value="RuBisCO_small"/>
    <property type="match status" value="1"/>
</dbReference>
<evidence type="ECO:0000259" key="9">
    <source>
        <dbReference type="SMART" id="SM00961"/>
    </source>
</evidence>
<dbReference type="PRINTS" id="PR00152">
    <property type="entry name" value="RUBISCOSMALL"/>
</dbReference>
<evidence type="ECO:0000256" key="4">
    <source>
        <dbReference type="ARBA" id="ARBA00022640"/>
    </source>
</evidence>
<dbReference type="GO" id="GO:0009853">
    <property type="term" value="P:photorespiration"/>
    <property type="evidence" value="ECO:0007669"/>
    <property type="project" value="UniProtKB-UniRule"/>
</dbReference>
<dbReference type="FunFam" id="3.30.190.10:FF:000001">
    <property type="entry name" value="Ribulose bisphosphate carboxylase small chain, chloroplastic"/>
    <property type="match status" value="1"/>
</dbReference>
<evidence type="ECO:0000256" key="7">
    <source>
        <dbReference type="HAMAP-Rule" id="MF_00860"/>
    </source>
</evidence>
<comment type="function">
    <text evidence="7 8">RuBisCO catalyzes two reactions: the carboxylation of D-ribulose 1,5-bisphosphate, the primary event in carbon dioxide fixation, as well as the oxidative fragmentation of the pentose substrate. Both reactions occur simultaneously and in competition at the same active site. Although the small subunit is not catalytic it is essential for maximal activity.</text>
</comment>
<comment type="subunit">
    <text evidence="7 8">Heterohexadecamer of 8 large and 8 small subunits.</text>
</comment>
<evidence type="ECO:0000256" key="2">
    <source>
        <dbReference type="ARBA" id="ARBA00022531"/>
    </source>
</evidence>
<organism evidence="10">
    <name type="scientific">Araucaria cunninghamii</name>
    <name type="common">Hoop pine</name>
    <name type="synonym">Moreton Bay pine</name>
    <dbReference type="NCBI Taxonomy" id="56994"/>
    <lineage>
        <taxon>Eukaryota</taxon>
        <taxon>Viridiplantae</taxon>
        <taxon>Streptophyta</taxon>
        <taxon>Embryophyta</taxon>
        <taxon>Tracheophyta</taxon>
        <taxon>Spermatophyta</taxon>
        <taxon>Pinopsida</taxon>
        <taxon>Pinidae</taxon>
        <taxon>Conifers II</taxon>
        <taxon>Araucariales</taxon>
        <taxon>Araucariaceae</taxon>
        <taxon>Araucaria</taxon>
    </lineage>
</organism>
<dbReference type="Pfam" id="PF00101">
    <property type="entry name" value="RuBisCO_small"/>
    <property type="match status" value="1"/>
</dbReference>
<comment type="subcellular location">
    <subcellularLocation>
        <location evidence="7">Plastid</location>
        <location evidence="7">Chloroplast</location>
    </subcellularLocation>
</comment>
<dbReference type="PANTHER" id="PTHR31262">
    <property type="entry name" value="RIBULOSE BISPHOSPHATE CARBOXYLASE SMALL CHAIN 1, CHLOROPLASTIC"/>
    <property type="match status" value="1"/>
</dbReference>
<reference evidence="10" key="1">
    <citation type="submission" date="2015-03" db="EMBL/GenBank/DDBJ databases">
        <title>A transcriptome of Araucaria cunninghamii, an australian fine timber species.</title>
        <authorList>
            <person name="Jing Yi C.J.Y."/>
            <person name="Yin San L.Y.S."/>
            <person name="Abdul Karim S.S."/>
            <person name="Wan Azmi N.N."/>
            <person name="Hercus R.R."/>
            <person name="Croft L.L."/>
        </authorList>
    </citation>
    <scope>NUCLEOTIDE SEQUENCE</scope>
    <source>
        <strain evidence="10">MI0301</strain>
        <tissue evidence="10">Leaf</tissue>
    </source>
</reference>
<dbReference type="Gene3D" id="3.30.190.10">
    <property type="entry name" value="Ribulose bisphosphate carboxylase, small subunit"/>
    <property type="match status" value="1"/>
</dbReference>
<sequence length="187" mass="21018">MQAVFTNKVVVPVASAKQVAPVQAKAVAPARVAAVPRAFSNAKSSKQMLVWEPTNNKFFETLSYLPPLSTDQIARQIDYIVSNGWTPCLEFSDADGAYVKSTNVVRFNNMSPGYYDNRYWSMYKLPMFGCTDPGQVLNEIDNATRAFPDAYIRICGFDSIRQTQCVSFLVHRPPSANDYRDPNERSR</sequence>
<proteinExistence type="inferred from homology"/>
<evidence type="ECO:0000256" key="3">
    <source>
        <dbReference type="ARBA" id="ARBA00022567"/>
    </source>
</evidence>